<organism evidence="1 2">
    <name type="scientific">Paraburkholderia tagetis</name>
    <dbReference type="NCBI Taxonomy" id="2913261"/>
    <lineage>
        <taxon>Bacteria</taxon>
        <taxon>Pseudomonadati</taxon>
        <taxon>Pseudomonadota</taxon>
        <taxon>Betaproteobacteria</taxon>
        <taxon>Burkholderiales</taxon>
        <taxon>Burkholderiaceae</taxon>
        <taxon>Paraburkholderia</taxon>
    </lineage>
</organism>
<keyword evidence="2" id="KW-1185">Reference proteome</keyword>
<proteinExistence type="predicted"/>
<dbReference type="Proteomes" id="UP001139308">
    <property type="component" value="Unassembled WGS sequence"/>
</dbReference>
<evidence type="ECO:0000313" key="2">
    <source>
        <dbReference type="Proteomes" id="UP001139308"/>
    </source>
</evidence>
<dbReference type="EMBL" id="JAKLJA010000061">
    <property type="protein sequence ID" value="MCG5078461.1"/>
    <property type="molecule type" value="Genomic_DNA"/>
</dbReference>
<gene>
    <name evidence="1" type="ORF">L5014_34920</name>
</gene>
<comment type="caution">
    <text evidence="1">The sequence shown here is derived from an EMBL/GenBank/DDBJ whole genome shotgun (WGS) entry which is preliminary data.</text>
</comment>
<accession>A0A9X1UN35</accession>
<name>A0A9X1UN35_9BURK</name>
<sequence>MDRVDPVSGRRYPQCFGEVEIAGLEESPSGLDMPLIVPRDELLQMPCWTMEIRGPQGFVAVFSSDKNIVDAASLAGSFKALLSRLIGAAQGNGFFLRGLAIGLLEKSISLRGKALKFPIRIKSWCRRMRAIAISAS</sequence>
<protein>
    <submittedName>
        <fullName evidence="1">Uncharacterized protein</fullName>
    </submittedName>
</protein>
<reference evidence="1" key="1">
    <citation type="submission" date="2022-01" db="EMBL/GenBank/DDBJ databases">
        <title>Genome sequence and assembly of Parabukholderia sp. RG36.</title>
        <authorList>
            <person name="Chhetri G."/>
        </authorList>
    </citation>
    <scope>NUCLEOTIDE SEQUENCE</scope>
    <source>
        <strain evidence="1">RG36</strain>
    </source>
</reference>
<dbReference type="AlphaFoldDB" id="A0A9X1UN35"/>
<evidence type="ECO:0000313" key="1">
    <source>
        <dbReference type="EMBL" id="MCG5078461.1"/>
    </source>
</evidence>